<keyword evidence="1" id="KW-1133">Transmembrane helix</keyword>
<feature type="transmembrane region" description="Helical" evidence="1">
    <location>
        <begin position="27"/>
        <end position="49"/>
    </location>
</feature>
<dbReference type="AlphaFoldDB" id="S3K462"/>
<dbReference type="STRING" id="1125699.HMPREF9194_02087"/>
<keyword evidence="3" id="KW-1185">Reference proteome</keyword>
<dbReference type="EMBL" id="ATFF01000006">
    <property type="protein sequence ID" value="EPF31736.1"/>
    <property type="molecule type" value="Genomic_DNA"/>
</dbReference>
<evidence type="ECO:0000256" key="1">
    <source>
        <dbReference type="SAM" id="Phobius"/>
    </source>
</evidence>
<dbReference type="PATRIC" id="fig|1125699.3.peg.2111"/>
<comment type="caution">
    <text evidence="2">The sequence shown here is derived from an EMBL/GenBank/DDBJ whole genome shotgun (WGS) entry which is preliminary data.</text>
</comment>
<keyword evidence="1" id="KW-0472">Membrane</keyword>
<protein>
    <submittedName>
        <fullName evidence="2">Uncharacterized protein</fullName>
    </submittedName>
</protein>
<organism evidence="2 3">
    <name type="scientific">Treponema maltophilum ATCC 51939</name>
    <dbReference type="NCBI Taxonomy" id="1125699"/>
    <lineage>
        <taxon>Bacteria</taxon>
        <taxon>Pseudomonadati</taxon>
        <taxon>Spirochaetota</taxon>
        <taxon>Spirochaetia</taxon>
        <taxon>Spirochaetales</taxon>
        <taxon>Treponemataceae</taxon>
        <taxon>Treponema</taxon>
    </lineage>
</organism>
<gene>
    <name evidence="2" type="ORF">HMPREF9194_02087</name>
</gene>
<sequence>MRKKKLQLVNSNSVCYNPYMHSHTKKMIAPIIIVFLNLVYYTAFAVFFVKFGVPLLFKIIGIIVPAAVSAAFIWLLAERLNEIKGGEEDDLGKY</sequence>
<dbReference type="eggNOG" id="ENOG5032PBF">
    <property type="taxonomic scope" value="Bacteria"/>
</dbReference>
<evidence type="ECO:0000313" key="3">
    <source>
        <dbReference type="Proteomes" id="UP000014541"/>
    </source>
</evidence>
<evidence type="ECO:0000313" key="2">
    <source>
        <dbReference type="EMBL" id="EPF31736.1"/>
    </source>
</evidence>
<feature type="transmembrane region" description="Helical" evidence="1">
    <location>
        <begin position="55"/>
        <end position="77"/>
    </location>
</feature>
<accession>S3K462</accession>
<reference evidence="2 3" key="1">
    <citation type="submission" date="2013-04" db="EMBL/GenBank/DDBJ databases">
        <title>The Genome Sequence of Treponema maltophilum ATCC 51939.</title>
        <authorList>
            <consortium name="The Broad Institute Genomics Platform"/>
            <person name="Earl A."/>
            <person name="Ward D."/>
            <person name="Feldgarden M."/>
            <person name="Gevers D."/>
            <person name="Leonetti C."/>
            <person name="Blanton J.M."/>
            <person name="Dewhirst F.E."/>
            <person name="Izard J."/>
            <person name="Walker B."/>
            <person name="Young S."/>
            <person name="Zeng Q."/>
            <person name="Gargeya S."/>
            <person name="Fitzgerald M."/>
            <person name="Haas B."/>
            <person name="Abouelleil A."/>
            <person name="Allen A.W."/>
            <person name="Alvarado L."/>
            <person name="Arachchi H.M."/>
            <person name="Berlin A.M."/>
            <person name="Chapman S.B."/>
            <person name="Gainer-Dewar J."/>
            <person name="Goldberg J."/>
            <person name="Griggs A."/>
            <person name="Gujja S."/>
            <person name="Hansen M."/>
            <person name="Howarth C."/>
            <person name="Imamovic A."/>
            <person name="Ireland A."/>
            <person name="Larimer J."/>
            <person name="McCowan C."/>
            <person name="Murphy C."/>
            <person name="Pearson M."/>
            <person name="Poon T.W."/>
            <person name="Priest M."/>
            <person name="Roberts A."/>
            <person name="Saif S."/>
            <person name="Shea T."/>
            <person name="Sisk P."/>
            <person name="Sykes S."/>
            <person name="Wortman J."/>
            <person name="Nusbaum C."/>
            <person name="Birren B."/>
        </authorList>
    </citation>
    <scope>NUCLEOTIDE SEQUENCE [LARGE SCALE GENOMIC DNA]</scope>
    <source>
        <strain evidence="2 3">ATCC 51939</strain>
    </source>
</reference>
<name>S3K462_TREMA</name>
<dbReference type="Proteomes" id="UP000014541">
    <property type="component" value="Unassembled WGS sequence"/>
</dbReference>
<proteinExistence type="predicted"/>
<keyword evidence="1" id="KW-0812">Transmembrane</keyword>
<dbReference type="HOGENOM" id="CLU_185391_0_0_12"/>